<gene>
    <name evidence="2" type="ORF">TRP8649_01428</name>
</gene>
<accession>A0A238JAA0</accession>
<name>A0A238JAA0_9RHOB</name>
<evidence type="ECO:0000256" key="1">
    <source>
        <dbReference type="SAM" id="Phobius"/>
    </source>
</evidence>
<proteinExistence type="predicted"/>
<keyword evidence="1" id="KW-0812">Transmembrane</keyword>
<sequence>MHDADPRPSGPQVNGSNSVANLILIFANMIWIFLVIWSTWGIGAVMILGAALNHLITRYEFGLRREAAGINAQDDSDDDPRQPQT</sequence>
<keyword evidence="1" id="KW-0472">Membrane</keyword>
<keyword evidence="3" id="KW-1185">Reference proteome</keyword>
<dbReference type="RefSeq" id="WP_235871817.1">
    <property type="nucleotide sequence ID" value="NZ_FXXP01000001.1"/>
</dbReference>
<evidence type="ECO:0008006" key="4">
    <source>
        <dbReference type="Google" id="ProtNLM"/>
    </source>
</evidence>
<reference evidence="3" key="1">
    <citation type="submission" date="2017-05" db="EMBL/GenBank/DDBJ databases">
        <authorList>
            <person name="Rodrigo-Torres L."/>
            <person name="Arahal R. D."/>
            <person name="Lucena T."/>
        </authorList>
    </citation>
    <scope>NUCLEOTIDE SEQUENCE [LARGE SCALE GENOMIC DNA]</scope>
    <source>
        <strain evidence="3">CECT 8649</strain>
    </source>
</reference>
<dbReference type="EMBL" id="FXXP01000001">
    <property type="protein sequence ID" value="SMX27325.1"/>
    <property type="molecule type" value="Genomic_DNA"/>
</dbReference>
<dbReference type="Proteomes" id="UP000225972">
    <property type="component" value="Unassembled WGS sequence"/>
</dbReference>
<organism evidence="2 3">
    <name type="scientific">Pelagimonas phthalicica</name>
    <dbReference type="NCBI Taxonomy" id="1037362"/>
    <lineage>
        <taxon>Bacteria</taxon>
        <taxon>Pseudomonadati</taxon>
        <taxon>Pseudomonadota</taxon>
        <taxon>Alphaproteobacteria</taxon>
        <taxon>Rhodobacterales</taxon>
        <taxon>Roseobacteraceae</taxon>
        <taxon>Pelagimonas</taxon>
    </lineage>
</organism>
<dbReference type="AlphaFoldDB" id="A0A238JAA0"/>
<evidence type="ECO:0000313" key="3">
    <source>
        <dbReference type="Proteomes" id="UP000225972"/>
    </source>
</evidence>
<protein>
    <recommendedName>
        <fullName evidence="4">Histidinol phosphate aminotransferase</fullName>
    </recommendedName>
</protein>
<feature type="transmembrane region" description="Helical" evidence="1">
    <location>
        <begin position="23"/>
        <end position="56"/>
    </location>
</feature>
<keyword evidence="1" id="KW-1133">Transmembrane helix</keyword>
<evidence type="ECO:0000313" key="2">
    <source>
        <dbReference type="EMBL" id="SMX27325.1"/>
    </source>
</evidence>